<protein>
    <submittedName>
        <fullName evidence="1">Uncharacterized protein</fullName>
    </submittedName>
</protein>
<proteinExistence type="predicted"/>
<evidence type="ECO:0000313" key="1">
    <source>
        <dbReference type="EMBL" id="SVB77701.1"/>
    </source>
</evidence>
<dbReference type="EMBL" id="UINC01057001">
    <property type="protein sequence ID" value="SVB77701.1"/>
    <property type="molecule type" value="Genomic_DNA"/>
</dbReference>
<dbReference type="AlphaFoldDB" id="A0A382GU38"/>
<gene>
    <name evidence="1" type="ORF">METZ01_LOCUS230555</name>
</gene>
<sequence>MLGIKHLYTFLCHSHTPIRFPSVGGVLFGNDPHPYSVGEFGFVGPVYGDPM</sequence>
<organism evidence="1">
    <name type="scientific">marine metagenome</name>
    <dbReference type="NCBI Taxonomy" id="408172"/>
    <lineage>
        <taxon>unclassified sequences</taxon>
        <taxon>metagenomes</taxon>
        <taxon>ecological metagenomes</taxon>
    </lineage>
</organism>
<reference evidence="1" key="1">
    <citation type="submission" date="2018-05" db="EMBL/GenBank/DDBJ databases">
        <authorList>
            <person name="Lanie J.A."/>
            <person name="Ng W.-L."/>
            <person name="Kazmierczak K.M."/>
            <person name="Andrzejewski T.M."/>
            <person name="Davidsen T.M."/>
            <person name="Wayne K.J."/>
            <person name="Tettelin H."/>
            <person name="Glass J.I."/>
            <person name="Rusch D."/>
            <person name="Podicherti R."/>
            <person name="Tsui H.-C.T."/>
            <person name="Winkler M.E."/>
        </authorList>
    </citation>
    <scope>NUCLEOTIDE SEQUENCE</scope>
</reference>
<name>A0A382GU38_9ZZZZ</name>
<accession>A0A382GU38</accession>